<dbReference type="GeneID" id="20200304"/>
<feature type="transmembrane region" description="Helical" evidence="2">
    <location>
        <begin position="648"/>
        <end position="667"/>
    </location>
</feature>
<dbReference type="EnsemblMetazoa" id="HelroT163987">
    <property type="protein sequence ID" value="HelroP163987"/>
    <property type="gene ID" value="HelroG163987"/>
</dbReference>
<evidence type="ECO:0000313" key="3">
    <source>
        <dbReference type="EMBL" id="ESN94197.1"/>
    </source>
</evidence>
<evidence type="ECO:0000256" key="1">
    <source>
        <dbReference type="SAM" id="MobiDB-lite"/>
    </source>
</evidence>
<dbReference type="RefSeq" id="XP_009027308.1">
    <property type="nucleotide sequence ID" value="XM_009029060.1"/>
</dbReference>
<evidence type="ECO:0000313" key="5">
    <source>
        <dbReference type="Proteomes" id="UP000015101"/>
    </source>
</evidence>
<feature type="compositionally biased region" description="Low complexity" evidence="1">
    <location>
        <begin position="508"/>
        <end position="519"/>
    </location>
</feature>
<keyword evidence="2" id="KW-0472">Membrane</keyword>
<dbReference type="KEGG" id="hro:HELRODRAFT_163987"/>
<dbReference type="CTD" id="20200304"/>
<dbReference type="AlphaFoldDB" id="T1EUQ4"/>
<feature type="region of interest" description="Disordered" evidence="1">
    <location>
        <begin position="432"/>
        <end position="562"/>
    </location>
</feature>
<gene>
    <name evidence="4" type="primary">20200304</name>
    <name evidence="3" type="ORF">HELRODRAFT_163987</name>
</gene>
<evidence type="ECO:0000256" key="2">
    <source>
        <dbReference type="SAM" id="Phobius"/>
    </source>
</evidence>
<feature type="region of interest" description="Disordered" evidence="1">
    <location>
        <begin position="279"/>
        <end position="299"/>
    </location>
</feature>
<feature type="region of interest" description="Disordered" evidence="1">
    <location>
        <begin position="87"/>
        <end position="131"/>
    </location>
</feature>
<feature type="compositionally biased region" description="Polar residues" evidence="1">
    <location>
        <begin position="496"/>
        <end position="507"/>
    </location>
</feature>
<dbReference type="InParanoid" id="T1EUQ4"/>
<keyword evidence="2" id="KW-0812">Transmembrane</keyword>
<dbReference type="EMBL" id="AMQM01001512">
    <property type="status" value="NOT_ANNOTATED_CDS"/>
    <property type="molecule type" value="Genomic_DNA"/>
</dbReference>
<sequence>MKTNHFHFYDEIDAESISSKEDIEFLIGKYNIKKYDDDDGTGSREDLAHLTNHYQANNKNGKSLGYKNDLRRKINYVNNESEESYFVRQGDIKTQGDNNKSNNNNGGNKKSVQSTCIHNEREHKRSANNEDPYYRPCRFLNNNKFKFVKKRAPHELNISQNNISSTKIKYDKKDDALVNYCGIRSAENCRSGVGPEFEIGKVNDGKIMRKNFKHCDDFCDRRIITPNENESNKNACDDIQHCSPHVEHLVNVPQSNTGHEDLEQFAANISNSKLELEFESEKNNKHDVSSAENKKNNDGEKRIKMKDLKRVDDFINTNGDVEEKGIKRADDVINESNPNSSGRKKYRPKNAACLIEDNSNNHNHPLHTMNHNVPQDASRGETKVSGKDKSLVDYSRECIMKNCNNQTDSKIDNKITEHGICKMEITGGKIRYSKETQANTFRKKRKRNNNHRDDRNNHNPRNVNFNKSHSHHLHSQNPASSSEESSSCKEQENCRDNISSGNSQNADTNNSSSSSVVETELNEPHDDRDDYSFTDFETKKGLSKRLQKPNVKNVNHSNHPLHKAEVSVSNRAATFELAVQTQSSSANYPARYRKTSISASPSVVNVVNHMNRSHSGVEVSKNYNNCKTAKNNFNGKPNLFKKMFSHKTMIFTIFIFIIIFYCFYVDLCPIDDVPPKYWWQSSD</sequence>
<keyword evidence="5" id="KW-1185">Reference proteome</keyword>
<feature type="compositionally biased region" description="Basic and acidic residues" evidence="1">
    <location>
        <begin position="118"/>
        <end position="128"/>
    </location>
</feature>
<reference evidence="5" key="1">
    <citation type="submission" date="2012-12" db="EMBL/GenBank/DDBJ databases">
        <authorList>
            <person name="Hellsten U."/>
            <person name="Grimwood J."/>
            <person name="Chapman J.A."/>
            <person name="Shapiro H."/>
            <person name="Aerts A."/>
            <person name="Otillar R.P."/>
            <person name="Terry A.Y."/>
            <person name="Boore J.L."/>
            <person name="Simakov O."/>
            <person name="Marletaz F."/>
            <person name="Cho S.-J."/>
            <person name="Edsinger-Gonzales E."/>
            <person name="Havlak P."/>
            <person name="Kuo D.-H."/>
            <person name="Larsson T."/>
            <person name="Lv J."/>
            <person name="Arendt D."/>
            <person name="Savage R."/>
            <person name="Osoegawa K."/>
            <person name="de Jong P."/>
            <person name="Lindberg D.R."/>
            <person name="Seaver E.C."/>
            <person name="Weisblat D.A."/>
            <person name="Putnam N.H."/>
            <person name="Grigoriev I.V."/>
            <person name="Rokhsar D.S."/>
        </authorList>
    </citation>
    <scope>NUCLEOTIDE SEQUENCE</scope>
</reference>
<protein>
    <submittedName>
        <fullName evidence="3 4">Uncharacterized protein</fullName>
    </submittedName>
</protein>
<dbReference type="HOGENOM" id="CLU_402965_0_0_1"/>
<reference evidence="4" key="3">
    <citation type="submission" date="2015-06" db="UniProtKB">
        <authorList>
            <consortium name="EnsemblMetazoa"/>
        </authorList>
    </citation>
    <scope>IDENTIFICATION</scope>
</reference>
<accession>T1EUQ4</accession>
<reference evidence="3 5" key="2">
    <citation type="journal article" date="2013" name="Nature">
        <title>Insights into bilaterian evolution from three spiralian genomes.</title>
        <authorList>
            <person name="Simakov O."/>
            <person name="Marletaz F."/>
            <person name="Cho S.J."/>
            <person name="Edsinger-Gonzales E."/>
            <person name="Havlak P."/>
            <person name="Hellsten U."/>
            <person name="Kuo D.H."/>
            <person name="Larsson T."/>
            <person name="Lv J."/>
            <person name="Arendt D."/>
            <person name="Savage R."/>
            <person name="Osoegawa K."/>
            <person name="de Jong P."/>
            <person name="Grimwood J."/>
            <person name="Chapman J.A."/>
            <person name="Shapiro H."/>
            <person name="Aerts A."/>
            <person name="Otillar R.P."/>
            <person name="Terry A.Y."/>
            <person name="Boore J.L."/>
            <person name="Grigoriev I.V."/>
            <person name="Lindberg D.R."/>
            <person name="Seaver E.C."/>
            <person name="Weisblat D.A."/>
            <person name="Putnam N.H."/>
            <person name="Rokhsar D.S."/>
        </authorList>
    </citation>
    <scope>NUCLEOTIDE SEQUENCE</scope>
</reference>
<name>T1EUQ4_HELRO</name>
<proteinExistence type="predicted"/>
<feature type="compositionally biased region" description="Basic and acidic residues" evidence="1">
    <location>
        <begin position="486"/>
        <end position="495"/>
    </location>
</feature>
<keyword evidence="2" id="KW-1133">Transmembrane helix</keyword>
<evidence type="ECO:0000313" key="4">
    <source>
        <dbReference type="EnsemblMetazoa" id="HelroP163987"/>
    </source>
</evidence>
<dbReference type="Proteomes" id="UP000015101">
    <property type="component" value="Unassembled WGS sequence"/>
</dbReference>
<dbReference type="EMBL" id="KB097571">
    <property type="protein sequence ID" value="ESN94197.1"/>
    <property type="molecule type" value="Genomic_DNA"/>
</dbReference>
<organism evidence="4 5">
    <name type="scientific">Helobdella robusta</name>
    <name type="common">Californian leech</name>
    <dbReference type="NCBI Taxonomy" id="6412"/>
    <lineage>
        <taxon>Eukaryota</taxon>
        <taxon>Metazoa</taxon>
        <taxon>Spiralia</taxon>
        <taxon>Lophotrochozoa</taxon>
        <taxon>Annelida</taxon>
        <taxon>Clitellata</taxon>
        <taxon>Hirudinea</taxon>
        <taxon>Rhynchobdellida</taxon>
        <taxon>Glossiphoniidae</taxon>
        <taxon>Helobdella</taxon>
    </lineage>
</organism>
<feature type="compositionally biased region" description="Basic and acidic residues" evidence="1">
    <location>
        <begin position="522"/>
        <end position="540"/>
    </location>
</feature>
<feature type="compositionally biased region" description="Low complexity" evidence="1">
    <location>
        <begin position="98"/>
        <end position="111"/>
    </location>
</feature>